<accession>A0A916SSR5</accession>
<dbReference type="RefSeq" id="WP_188511615.1">
    <property type="nucleotide sequence ID" value="NZ_BMGB01000002.1"/>
</dbReference>
<name>A0A916SSR5_9MICO</name>
<proteinExistence type="predicted"/>
<protein>
    <submittedName>
        <fullName evidence="1">Uncharacterized protein</fullName>
    </submittedName>
</protein>
<dbReference type="EMBL" id="BMGB01000002">
    <property type="protein sequence ID" value="GGB13950.1"/>
    <property type="molecule type" value="Genomic_DNA"/>
</dbReference>
<organism evidence="1 2">
    <name type="scientific">Conyzicola nivalis</name>
    <dbReference type="NCBI Taxonomy" id="1477021"/>
    <lineage>
        <taxon>Bacteria</taxon>
        <taxon>Bacillati</taxon>
        <taxon>Actinomycetota</taxon>
        <taxon>Actinomycetes</taxon>
        <taxon>Micrococcales</taxon>
        <taxon>Microbacteriaceae</taxon>
        <taxon>Conyzicola</taxon>
    </lineage>
</organism>
<dbReference type="Proteomes" id="UP000606922">
    <property type="component" value="Unassembled WGS sequence"/>
</dbReference>
<evidence type="ECO:0000313" key="1">
    <source>
        <dbReference type="EMBL" id="GGB13950.1"/>
    </source>
</evidence>
<gene>
    <name evidence="1" type="ORF">GCM10010979_30520</name>
</gene>
<reference evidence="1" key="2">
    <citation type="submission" date="2020-09" db="EMBL/GenBank/DDBJ databases">
        <authorList>
            <person name="Sun Q."/>
            <person name="Zhou Y."/>
        </authorList>
    </citation>
    <scope>NUCLEOTIDE SEQUENCE</scope>
    <source>
        <strain evidence="1">CGMCC 1.12813</strain>
    </source>
</reference>
<reference evidence="1" key="1">
    <citation type="journal article" date="2014" name="Int. J. Syst. Evol. Microbiol.">
        <title>Complete genome sequence of Corynebacterium casei LMG S-19264T (=DSM 44701T), isolated from a smear-ripened cheese.</title>
        <authorList>
            <consortium name="US DOE Joint Genome Institute (JGI-PGF)"/>
            <person name="Walter F."/>
            <person name="Albersmeier A."/>
            <person name="Kalinowski J."/>
            <person name="Ruckert C."/>
        </authorList>
    </citation>
    <scope>NUCLEOTIDE SEQUENCE</scope>
    <source>
        <strain evidence="1">CGMCC 1.12813</strain>
    </source>
</reference>
<dbReference type="AlphaFoldDB" id="A0A916SSR5"/>
<sequence length="74" mass="8198">MTNTNTLTRKNVDFIVGGYSILADDPMFYSRSRELSAVRDNAAIHGINDISEADFDFAISQRFGNGATYEFPTA</sequence>
<evidence type="ECO:0000313" key="2">
    <source>
        <dbReference type="Proteomes" id="UP000606922"/>
    </source>
</evidence>
<comment type="caution">
    <text evidence="1">The sequence shown here is derived from an EMBL/GenBank/DDBJ whole genome shotgun (WGS) entry which is preliminary data.</text>
</comment>
<keyword evidence="2" id="KW-1185">Reference proteome</keyword>